<keyword evidence="6 9" id="KW-0464">Manganese</keyword>
<dbReference type="PIRSF" id="PIRSF006205">
    <property type="entry name" value="Dxp_reductismrs"/>
    <property type="match status" value="1"/>
</dbReference>
<gene>
    <name evidence="9" type="primary">dxr</name>
    <name evidence="13" type="ORF">A3G33_07440</name>
</gene>
<feature type="domain" description="1-deoxy-D-xylulose 5-phosphate reductoisomerase C-terminal" evidence="11">
    <location>
        <begin position="144"/>
        <end position="226"/>
    </location>
</feature>
<feature type="binding site" evidence="9">
    <location>
        <position position="174"/>
    </location>
    <ligand>
        <name>1-deoxy-D-xylulose 5-phosphate</name>
        <dbReference type="ChEBI" id="CHEBI:57792"/>
    </ligand>
</feature>
<dbReference type="EC" id="1.1.1.267" evidence="9"/>
<evidence type="ECO:0000313" key="14">
    <source>
        <dbReference type="Proteomes" id="UP000178187"/>
    </source>
</evidence>
<comment type="catalytic activity">
    <reaction evidence="8">
        <text>2-C-methyl-D-erythritol 4-phosphate + NADP(+) = 1-deoxy-D-xylulose 5-phosphate + NADPH + H(+)</text>
        <dbReference type="Rhea" id="RHEA:13717"/>
        <dbReference type="ChEBI" id="CHEBI:15378"/>
        <dbReference type="ChEBI" id="CHEBI:57783"/>
        <dbReference type="ChEBI" id="CHEBI:57792"/>
        <dbReference type="ChEBI" id="CHEBI:58262"/>
        <dbReference type="ChEBI" id="CHEBI:58349"/>
        <dbReference type="EC" id="1.1.1.267"/>
    </reaction>
    <physiologicalReaction direction="right-to-left" evidence="8">
        <dbReference type="Rhea" id="RHEA:13719"/>
    </physiologicalReaction>
</comment>
<dbReference type="GO" id="GO:0070402">
    <property type="term" value="F:NADPH binding"/>
    <property type="evidence" value="ECO:0007669"/>
    <property type="project" value="InterPro"/>
</dbReference>
<evidence type="ECO:0000256" key="1">
    <source>
        <dbReference type="ARBA" id="ARBA00005094"/>
    </source>
</evidence>
<dbReference type="Pfam" id="PF13288">
    <property type="entry name" value="DXPR_C"/>
    <property type="match status" value="1"/>
</dbReference>
<keyword evidence="9" id="KW-0460">Magnesium</keyword>
<feature type="binding site" evidence="9">
    <location>
        <position position="214"/>
    </location>
    <ligand>
        <name>1-deoxy-D-xylulose 5-phosphate</name>
        <dbReference type="ChEBI" id="CHEBI:57792"/>
    </ligand>
</feature>
<dbReference type="SUPFAM" id="SSF69055">
    <property type="entry name" value="1-deoxy-D-xylulose-5-phosphate reductoisomerase, C-terminal domain"/>
    <property type="match status" value="1"/>
</dbReference>
<dbReference type="NCBIfam" id="NF009114">
    <property type="entry name" value="PRK12464.1"/>
    <property type="match status" value="1"/>
</dbReference>
<proteinExistence type="inferred from homology"/>
<feature type="binding site" evidence="9">
    <location>
        <position position="38"/>
    </location>
    <ligand>
        <name>NADPH</name>
        <dbReference type="ChEBI" id="CHEBI:57783"/>
    </ligand>
</feature>
<dbReference type="InterPro" id="IPR036291">
    <property type="entry name" value="NAD(P)-bd_dom_sf"/>
</dbReference>
<dbReference type="Proteomes" id="UP000178187">
    <property type="component" value="Unassembled WGS sequence"/>
</dbReference>
<dbReference type="Gene3D" id="1.10.1740.10">
    <property type="match status" value="1"/>
</dbReference>
<feature type="binding site" evidence="9">
    <location>
        <position position="215"/>
    </location>
    <ligand>
        <name>1-deoxy-D-xylulose 5-phosphate</name>
        <dbReference type="ChEBI" id="CHEBI:57792"/>
    </ligand>
</feature>
<feature type="binding site" evidence="9">
    <location>
        <position position="123"/>
    </location>
    <ligand>
        <name>1-deoxy-D-xylulose 5-phosphate</name>
        <dbReference type="ChEBI" id="CHEBI:57792"/>
    </ligand>
</feature>
<feature type="domain" description="1-deoxy-D-xylulose 5-phosphate reductoisomerase N-terminal" evidence="10">
    <location>
        <begin position="4"/>
        <end position="130"/>
    </location>
</feature>
<evidence type="ECO:0000313" key="13">
    <source>
        <dbReference type="EMBL" id="OGW98057.1"/>
    </source>
</evidence>
<evidence type="ECO:0000256" key="9">
    <source>
        <dbReference type="HAMAP-Rule" id="MF_00183"/>
    </source>
</evidence>
<feature type="binding site" evidence="9">
    <location>
        <position position="149"/>
    </location>
    <ligand>
        <name>1-deoxy-D-xylulose 5-phosphate</name>
        <dbReference type="ChEBI" id="CHEBI:57792"/>
    </ligand>
</feature>
<comment type="caution">
    <text evidence="9">Lacks conserved residue(s) required for the propagation of feature annotation.</text>
</comment>
<feature type="binding site" evidence="9">
    <location>
        <position position="11"/>
    </location>
    <ligand>
        <name>NADPH</name>
        <dbReference type="ChEBI" id="CHEBI:57783"/>
    </ligand>
</feature>
<feature type="binding site" evidence="9">
    <location>
        <position position="196"/>
    </location>
    <ligand>
        <name>1-deoxy-D-xylulose 5-phosphate</name>
        <dbReference type="ChEBI" id="CHEBI:57792"/>
    </ligand>
</feature>
<comment type="caution">
    <text evidence="13">The sequence shown here is derived from an EMBL/GenBank/DDBJ whole genome shotgun (WGS) entry which is preliminary data.</text>
</comment>
<dbReference type="InterPro" id="IPR013644">
    <property type="entry name" value="DXP_reductoisomerase_C"/>
</dbReference>
<dbReference type="HAMAP" id="MF_00183">
    <property type="entry name" value="DXP_reductoisom"/>
    <property type="match status" value="1"/>
</dbReference>
<evidence type="ECO:0000256" key="4">
    <source>
        <dbReference type="ARBA" id="ARBA00022857"/>
    </source>
</evidence>
<organism evidence="13 14">
    <name type="scientific">Candidatus Danuiimicrobium aquiferis</name>
    <dbReference type="NCBI Taxonomy" id="1801832"/>
    <lineage>
        <taxon>Bacteria</taxon>
        <taxon>Pseudomonadati</taxon>
        <taxon>Candidatus Omnitrophota</taxon>
        <taxon>Candidatus Danuiimicrobium</taxon>
    </lineage>
</organism>
<evidence type="ECO:0000256" key="3">
    <source>
        <dbReference type="ARBA" id="ARBA00022723"/>
    </source>
</evidence>
<feature type="binding site" evidence="9">
    <location>
        <position position="209"/>
    </location>
    <ligand>
        <name>1-deoxy-D-xylulose 5-phosphate</name>
        <dbReference type="ChEBI" id="CHEBI:57792"/>
    </ligand>
</feature>
<dbReference type="Gene3D" id="3.40.50.720">
    <property type="entry name" value="NAD(P)-binding Rossmann-like Domain"/>
    <property type="match status" value="1"/>
</dbReference>
<feature type="binding site" evidence="9">
    <location>
        <position position="202"/>
    </location>
    <ligand>
        <name>NADPH</name>
        <dbReference type="ChEBI" id="CHEBI:57783"/>
    </ligand>
</feature>
<feature type="binding site" evidence="9">
    <location>
        <position position="124"/>
    </location>
    <ligand>
        <name>NADPH</name>
        <dbReference type="ChEBI" id="CHEBI:57783"/>
    </ligand>
</feature>
<comment type="cofactor">
    <cofactor evidence="9">
        <name>Mg(2+)</name>
        <dbReference type="ChEBI" id="CHEBI:18420"/>
    </cofactor>
    <cofactor evidence="9">
        <name>Mn(2+)</name>
        <dbReference type="ChEBI" id="CHEBI:29035"/>
    </cofactor>
</comment>
<feature type="binding site" evidence="9">
    <location>
        <position position="218"/>
    </location>
    <ligand>
        <name>1-deoxy-D-xylulose 5-phosphate</name>
        <dbReference type="ChEBI" id="CHEBI:57792"/>
    </ligand>
</feature>
<dbReference type="SUPFAM" id="SSF51735">
    <property type="entry name" value="NAD(P)-binding Rossmann-fold domains"/>
    <property type="match status" value="1"/>
</dbReference>
<dbReference type="GO" id="GO:0016853">
    <property type="term" value="F:isomerase activity"/>
    <property type="evidence" value="ECO:0007669"/>
    <property type="project" value="UniProtKB-KW"/>
</dbReference>
<dbReference type="PANTHER" id="PTHR30525">
    <property type="entry name" value="1-DEOXY-D-XYLULOSE 5-PHOSPHATE REDUCTOISOMERASE"/>
    <property type="match status" value="1"/>
</dbReference>
<keyword evidence="4 9" id="KW-0521">NADP</keyword>
<dbReference type="UniPathway" id="UPA00056">
    <property type="reaction ID" value="UER00092"/>
</dbReference>
<reference evidence="13 14" key="1">
    <citation type="journal article" date="2016" name="Nat. Commun.">
        <title>Thousands of microbial genomes shed light on interconnected biogeochemical processes in an aquifer system.</title>
        <authorList>
            <person name="Anantharaman K."/>
            <person name="Brown C.T."/>
            <person name="Hug L.A."/>
            <person name="Sharon I."/>
            <person name="Castelle C.J."/>
            <person name="Probst A.J."/>
            <person name="Thomas B.C."/>
            <person name="Singh A."/>
            <person name="Wilkins M.J."/>
            <person name="Karaoz U."/>
            <person name="Brodie E.L."/>
            <person name="Williams K.H."/>
            <person name="Hubbard S.S."/>
            <person name="Banfield J.F."/>
        </authorList>
    </citation>
    <scope>NUCLEOTIDE SEQUENCE [LARGE SCALE GENOMIC DNA]</scope>
</reference>
<dbReference type="AlphaFoldDB" id="A0A1G1KYS8"/>
<feature type="binding site" evidence="9">
    <location>
        <position position="10"/>
    </location>
    <ligand>
        <name>NADPH</name>
        <dbReference type="ChEBI" id="CHEBI:57783"/>
    </ligand>
</feature>
<evidence type="ECO:0000259" key="10">
    <source>
        <dbReference type="Pfam" id="PF02670"/>
    </source>
</evidence>
<dbReference type="InterPro" id="IPR036169">
    <property type="entry name" value="DXPR_C_sf"/>
</dbReference>
<feature type="binding site" evidence="9">
    <location>
        <position position="150"/>
    </location>
    <ligand>
        <name>Mn(2+)</name>
        <dbReference type="ChEBI" id="CHEBI:29035"/>
    </ligand>
</feature>
<evidence type="ECO:0000256" key="6">
    <source>
        <dbReference type="ARBA" id="ARBA00023211"/>
    </source>
</evidence>
<accession>A0A1G1KYS8</accession>
<dbReference type="EMBL" id="MHFR01000037">
    <property type="protein sequence ID" value="OGW98057.1"/>
    <property type="molecule type" value="Genomic_DNA"/>
</dbReference>
<feature type="binding site" evidence="9">
    <location>
        <position position="150"/>
    </location>
    <ligand>
        <name>1-deoxy-D-xylulose 5-phosphate</name>
        <dbReference type="ChEBI" id="CHEBI:57792"/>
    </ligand>
</feature>
<feature type="binding site" evidence="9">
    <location>
        <position position="122"/>
    </location>
    <ligand>
        <name>NADPH</name>
        <dbReference type="ChEBI" id="CHEBI:57783"/>
    </ligand>
</feature>
<dbReference type="GO" id="GO:0030604">
    <property type="term" value="F:1-deoxy-D-xylulose-5-phosphate reductoisomerase activity"/>
    <property type="evidence" value="ECO:0007669"/>
    <property type="project" value="UniProtKB-UniRule"/>
</dbReference>
<dbReference type="InterPro" id="IPR003821">
    <property type="entry name" value="DXP_reductoisomerase"/>
</dbReference>
<dbReference type="GO" id="GO:0051484">
    <property type="term" value="P:isopentenyl diphosphate biosynthetic process, methylerythritol 4-phosphate pathway involved in terpenoid biosynthetic process"/>
    <property type="evidence" value="ECO:0007669"/>
    <property type="project" value="TreeGrafter"/>
</dbReference>
<protein>
    <recommendedName>
        <fullName evidence="9">1-deoxy-D-xylulose 5-phosphate reductoisomerase</fullName>
        <shortName evidence="9">DXP reductoisomerase</shortName>
        <ecNumber evidence="9">1.1.1.267</ecNumber>
    </recommendedName>
    <alternativeName>
        <fullName evidence="9">1-deoxyxylulose-5-phosphate reductoisomerase</fullName>
    </alternativeName>
    <alternativeName>
        <fullName evidence="9">2-C-methyl-D-erythritol 4-phosphate synthase</fullName>
    </alternativeName>
</protein>
<feature type="domain" description="DXP reductoisomerase C-terminal" evidence="12">
    <location>
        <begin position="258"/>
        <end position="374"/>
    </location>
</feature>
<dbReference type="NCBIfam" id="TIGR00243">
    <property type="entry name" value="Dxr"/>
    <property type="match status" value="1"/>
</dbReference>
<sequence length="380" mass="41988">MKQIAILGSTGSIGVNALRVIDEHPKEFKVAVLAARRNTELLFEQAKKYRPKLVCLFENETVFELERKLKPLHIRVVTGESGLIEASTFRGADQVIFSIVGAVGLKPMLAAVSAGKRVAIANKEPLVMAGGLLMAEAKKSGATVLPIDSEHSGLWQCLQGRDAKTVRKLILTASGGPFFGKKVDFRKVTKQKALEHPKWKMGPKITIDSATMMNKGLEVIEAAHLFGVSPDRIEVLIHPEAMIHAMIEFVDGAQLAQLGIPDMRLPIQYAMSYPERLQNLLPSLDLANTGPFHFYKPDLKKFPCLRLGYEAIRKGGTMPIVLNAANEVAVQWFLNERISFDVIPKIIEGVMAKHRCVAHSSLDEILCIDHWAREKAEALC</sequence>
<keyword evidence="13" id="KW-0413">Isomerase</keyword>
<dbReference type="PANTHER" id="PTHR30525:SF0">
    <property type="entry name" value="1-DEOXY-D-XYLULOSE 5-PHOSPHATE REDUCTOISOMERASE, CHLOROPLASTIC"/>
    <property type="match status" value="1"/>
</dbReference>
<dbReference type="InterPro" id="IPR026877">
    <property type="entry name" value="DXPR_C"/>
</dbReference>
<feature type="binding site" evidence="9">
    <location>
        <position position="218"/>
    </location>
    <ligand>
        <name>Mn(2+)</name>
        <dbReference type="ChEBI" id="CHEBI:29035"/>
    </ligand>
</feature>
<comment type="pathway">
    <text evidence="1 9">Isoprenoid biosynthesis; isopentenyl diphosphate biosynthesis via DXP pathway; isopentenyl diphosphate from 1-deoxy-D-xylulose 5-phosphate: step 1/6.</text>
</comment>
<dbReference type="Pfam" id="PF02670">
    <property type="entry name" value="DXP_reductoisom"/>
    <property type="match status" value="1"/>
</dbReference>
<evidence type="ECO:0000259" key="11">
    <source>
        <dbReference type="Pfam" id="PF08436"/>
    </source>
</evidence>
<evidence type="ECO:0000256" key="7">
    <source>
        <dbReference type="ARBA" id="ARBA00023229"/>
    </source>
</evidence>
<dbReference type="Pfam" id="PF08436">
    <property type="entry name" value="DXP_redisom_C"/>
    <property type="match status" value="1"/>
</dbReference>
<dbReference type="GO" id="GO:0030145">
    <property type="term" value="F:manganese ion binding"/>
    <property type="evidence" value="ECO:0007669"/>
    <property type="project" value="TreeGrafter"/>
</dbReference>
<feature type="binding site" evidence="9">
    <location>
        <position position="148"/>
    </location>
    <ligand>
        <name>Mn(2+)</name>
        <dbReference type="ChEBI" id="CHEBI:29035"/>
    </ligand>
</feature>
<comment type="similarity">
    <text evidence="2 9">Belongs to the DXR family.</text>
</comment>
<evidence type="ECO:0000256" key="2">
    <source>
        <dbReference type="ARBA" id="ARBA00006825"/>
    </source>
</evidence>
<dbReference type="SUPFAM" id="SSF55347">
    <property type="entry name" value="Glyceraldehyde-3-phosphate dehydrogenase-like, C-terminal domain"/>
    <property type="match status" value="1"/>
</dbReference>
<name>A0A1G1KYS8_9BACT</name>
<evidence type="ECO:0000259" key="12">
    <source>
        <dbReference type="Pfam" id="PF13288"/>
    </source>
</evidence>
<keyword evidence="5 9" id="KW-0560">Oxidoreductase</keyword>
<dbReference type="InterPro" id="IPR013512">
    <property type="entry name" value="DXP_reductoisomerase_N"/>
</dbReference>
<keyword evidence="3 9" id="KW-0479">Metal-binding</keyword>
<feature type="binding site" evidence="9">
    <location>
        <position position="12"/>
    </location>
    <ligand>
        <name>NADPH</name>
        <dbReference type="ChEBI" id="CHEBI:57783"/>
    </ligand>
</feature>
<keyword evidence="7 9" id="KW-0414">Isoprene biosynthesis</keyword>
<feature type="binding site" evidence="9">
    <location>
        <position position="37"/>
    </location>
    <ligand>
        <name>NADPH</name>
        <dbReference type="ChEBI" id="CHEBI:57783"/>
    </ligand>
</feature>
<evidence type="ECO:0000256" key="8">
    <source>
        <dbReference type="ARBA" id="ARBA00048543"/>
    </source>
</evidence>
<evidence type="ECO:0000256" key="5">
    <source>
        <dbReference type="ARBA" id="ARBA00023002"/>
    </source>
</evidence>
<feature type="binding site" evidence="9">
    <location>
        <position position="13"/>
    </location>
    <ligand>
        <name>NADPH</name>
        <dbReference type="ChEBI" id="CHEBI:57783"/>
    </ligand>
</feature>
<comment type="function">
    <text evidence="9">Catalyzes the NADPH-dependent rearrangement and reduction of 1-deoxy-D-xylulose-5-phosphate (DXP) to 2-C-methyl-D-erythritol 4-phosphate (MEP).</text>
</comment>
<dbReference type="FunFam" id="3.40.50.720:FF:000045">
    <property type="entry name" value="1-deoxy-D-xylulose 5-phosphate reductoisomerase"/>
    <property type="match status" value="1"/>
</dbReference>